<dbReference type="Gene3D" id="6.10.140.820">
    <property type="match status" value="1"/>
</dbReference>
<comment type="similarity">
    <text evidence="2">Belongs to the ubiquitin-conjugating enzyme family. UEV subfamily.</text>
</comment>
<dbReference type="InterPro" id="IPR052070">
    <property type="entry name" value="ESCRT-I_UEV_domain"/>
</dbReference>
<dbReference type="Gene3D" id="3.10.110.10">
    <property type="entry name" value="Ubiquitin Conjugating Enzyme"/>
    <property type="match status" value="1"/>
</dbReference>
<dbReference type="SUPFAM" id="SSF54495">
    <property type="entry name" value="UBC-like"/>
    <property type="match status" value="1"/>
</dbReference>
<dbReference type="GO" id="GO:0043130">
    <property type="term" value="F:ubiquitin binding"/>
    <property type="evidence" value="ECO:0007669"/>
    <property type="project" value="TreeGrafter"/>
</dbReference>
<dbReference type="FunCoup" id="K1RAV3">
    <property type="interactions" value="715"/>
</dbReference>
<dbReference type="PROSITE" id="PS51322">
    <property type="entry name" value="UEV"/>
    <property type="match status" value="1"/>
</dbReference>
<evidence type="ECO:0000256" key="4">
    <source>
        <dbReference type="ARBA" id="ARBA00022753"/>
    </source>
</evidence>
<dbReference type="PANTHER" id="PTHR23306">
    <property type="entry name" value="TUMOR SUSCEPTIBILITY GENE 101 PROTEIN-RELATED"/>
    <property type="match status" value="1"/>
</dbReference>
<evidence type="ECO:0000256" key="8">
    <source>
        <dbReference type="SAM" id="MobiDB-lite"/>
    </source>
</evidence>
<keyword evidence="3" id="KW-0813">Transport</keyword>
<dbReference type="EMBL" id="JH817099">
    <property type="protein sequence ID" value="EKC42868.1"/>
    <property type="molecule type" value="Genomic_DNA"/>
</dbReference>
<evidence type="ECO:0000256" key="1">
    <source>
        <dbReference type="ARBA" id="ARBA00004177"/>
    </source>
</evidence>
<feature type="compositionally biased region" description="Low complexity" evidence="8">
    <location>
        <begin position="196"/>
        <end position="208"/>
    </location>
</feature>
<comment type="subcellular location">
    <subcellularLocation>
        <location evidence="1">Endosome</location>
    </subcellularLocation>
</comment>
<reference evidence="9" key="1">
    <citation type="journal article" date="2012" name="Nature">
        <title>The oyster genome reveals stress adaptation and complexity of shell formation.</title>
        <authorList>
            <person name="Zhang G."/>
            <person name="Fang X."/>
            <person name="Guo X."/>
            <person name="Li L."/>
            <person name="Luo R."/>
            <person name="Xu F."/>
            <person name="Yang P."/>
            <person name="Zhang L."/>
            <person name="Wang X."/>
            <person name="Qi H."/>
            <person name="Xiong Z."/>
            <person name="Que H."/>
            <person name="Xie Y."/>
            <person name="Holland P.W."/>
            <person name="Paps J."/>
            <person name="Zhu Y."/>
            <person name="Wu F."/>
            <person name="Chen Y."/>
            <person name="Wang J."/>
            <person name="Peng C."/>
            <person name="Meng J."/>
            <person name="Yang L."/>
            <person name="Liu J."/>
            <person name="Wen B."/>
            <person name="Zhang N."/>
            <person name="Huang Z."/>
            <person name="Zhu Q."/>
            <person name="Feng Y."/>
            <person name="Mount A."/>
            <person name="Hedgecock D."/>
            <person name="Xu Z."/>
            <person name="Liu Y."/>
            <person name="Domazet-Loso T."/>
            <person name="Du Y."/>
            <person name="Sun X."/>
            <person name="Zhang S."/>
            <person name="Liu B."/>
            <person name="Cheng P."/>
            <person name="Jiang X."/>
            <person name="Li J."/>
            <person name="Fan D."/>
            <person name="Wang W."/>
            <person name="Fu W."/>
            <person name="Wang T."/>
            <person name="Wang B."/>
            <person name="Zhang J."/>
            <person name="Peng Z."/>
            <person name="Li Y."/>
            <person name="Li N."/>
            <person name="Wang J."/>
            <person name="Chen M."/>
            <person name="He Y."/>
            <person name="Tan F."/>
            <person name="Song X."/>
            <person name="Zheng Q."/>
            <person name="Huang R."/>
            <person name="Yang H."/>
            <person name="Du X."/>
            <person name="Chen L."/>
            <person name="Yang M."/>
            <person name="Gaffney P.M."/>
            <person name="Wang S."/>
            <person name="Luo L."/>
            <person name="She Z."/>
            <person name="Ming Y."/>
            <person name="Huang W."/>
            <person name="Zhang S."/>
            <person name="Huang B."/>
            <person name="Zhang Y."/>
            <person name="Qu T."/>
            <person name="Ni P."/>
            <person name="Miao G."/>
            <person name="Wang J."/>
            <person name="Wang Q."/>
            <person name="Steinberg C.E."/>
            <person name="Wang H."/>
            <person name="Li N."/>
            <person name="Qian L."/>
            <person name="Zhang G."/>
            <person name="Li Y."/>
            <person name="Yang H."/>
            <person name="Liu X."/>
            <person name="Wang J."/>
            <person name="Yin Y."/>
            <person name="Wang J."/>
        </authorList>
    </citation>
    <scope>NUCLEOTIDE SEQUENCE [LARGE SCALE GENOMIC DNA]</scope>
    <source>
        <strain evidence="9">05x7-T-G4-1.051#20</strain>
    </source>
</reference>
<dbReference type="InterPro" id="IPR037202">
    <property type="entry name" value="ESCRT_assembly_dom"/>
</dbReference>
<evidence type="ECO:0000256" key="7">
    <source>
        <dbReference type="SAM" id="Coils"/>
    </source>
</evidence>
<evidence type="ECO:0000256" key="5">
    <source>
        <dbReference type="ARBA" id="ARBA00022927"/>
    </source>
</evidence>
<sequence length="443" mass="49900">MAGADQVLKQALSKLVKSFTLFSPAQYKYADIARRDVTNAMTQFKDLRPSHDSFIFNDGNRKELLNLDGTIPVTYKGSIYNIPIGIWILDTHPYNPPMVFVKPTSAMQIKPGRNVDTNGKVDLPYLRDWRYPQSDLLGLIQILVIVFGEEPPVFSRQSQMAQSRPPYPGASQYPGQAPYPMQGSGFPMPMPDSMNQPPGYSQYPSSSTQYGGSGFSGYPGPASSGYPGYPTQNYPLQYPSSTNQYGGGSNLPYPQYTTPGTNTVTSSAQPGSTSTVTEEHLRMSLLSAVEDKMKRRLREMFEQAQAEMNVLHKTQADLVKGKEKLEVMVKELENEKVEIENNIKLLQDKDQEVKEVLQKLDNQDKLDIDEAVVTTTPLYRQLLNSFAEEQAIEDAIYYLGEALRKDVIDLDVFLKITTAYRYNVNPQHPAPRIALWLLRYRHD</sequence>
<dbReference type="Pfam" id="PF05743">
    <property type="entry name" value="UEV"/>
    <property type="match status" value="1"/>
</dbReference>
<dbReference type="InterPro" id="IPR008883">
    <property type="entry name" value="UEV_N"/>
</dbReference>
<dbReference type="InterPro" id="IPR017916">
    <property type="entry name" value="SB_dom"/>
</dbReference>
<dbReference type="Gene3D" id="6.10.250.370">
    <property type="match status" value="1"/>
</dbReference>
<evidence type="ECO:0000313" key="9">
    <source>
        <dbReference type="EMBL" id="EKC42868.1"/>
    </source>
</evidence>
<proteinExistence type="inferred from homology"/>
<dbReference type="InterPro" id="IPR016135">
    <property type="entry name" value="UBQ-conjugating_enzyme/RWD"/>
</dbReference>
<dbReference type="SUPFAM" id="SSF140111">
    <property type="entry name" value="Endosomal sorting complex assembly domain"/>
    <property type="match status" value="1"/>
</dbReference>
<evidence type="ECO:0000256" key="2">
    <source>
        <dbReference type="ARBA" id="ARBA00009594"/>
    </source>
</evidence>
<gene>
    <name evidence="9" type="ORF">CGI_10028835</name>
</gene>
<keyword evidence="4" id="KW-0967">Endosome</keyword>
<dbReference type="Pfam" id="PF09454">
    <property type="entry name" value="Vps23_core"/>
    <property type="match status" value="1"/>
</dbReference>
<dbReference type="GO" id="GO:0008333">
    <property type="term" value="P:endosome to lysosome transport"/>
    <property type="evidence" value="ECO:0007669"/>
    <property type="project" value="TreeGrafter"/>
</dbReference>
<accession>K1RAV3</accession>
<dbReference type="AlphaFoldDB" id="K1RAV3"/>
<name>K1RAV3_MAGGI</name>
<evidence type="ECO:0000256" key="3">
    <source>
        <dbReference type="ARBA" id="ARBA00022448"/>
    </source>
</evidence>
<dbReference type="PANTHER" id="PTHR23306:SF3">
    <property type="entry name" value="TUMOR SUPPRESSOR PROTEIN 101"/>
    <property type="match status" value="1"/>
</dbReference>
<protein>
    <submittedName>
        <fullName evidence="9">Uncharacterized protein</fullName>
    </submittedName>
</protein>
<keyword evidence="6 7" id="KW-0175">Coiled coil</keyword>
<dbReference type="HOGENOM" id="CLU_017548_1_1_1"/>
<feature type="coiled-coil region" evidence="7">
    <location>
        <begin position="294"/>
        <end position="366"/>
    </location>
</feature>
<dbReference type="CDD" id="cd11685">
    <property type="entry name" value="UEV_TSG101-like"/>
    <property type="match status" value="1"/>
</dbReference>
<feature type="region of interest" description="Disordered" evidence="8">
    <location>
        <begin position="183"/>
        <end position="208"/>
    </location>
</feature>
<dbReference type="GO" id="GO:0000813">
    <property type="term" value="C:ESCRT I complex"/>
    <property type="evidence" value="ECO:0007669"/>
    <property type="project" value="TreeGrafter"/>
</dbReference>
<keyword evidence="5" id="KW-0653">Protein transport</keyword>
<dbReference type="InParanoid" id="K1RAV3"/>
<dbReference type="GO" id="GO:0015031">
    <property type="term" value="P:protein transport"/>
    <property type="evidence" value="ECO:0007669"/>
    <property type="project" value="UniProtKB-KW"/>
</dbReference>
<organism evidence="9">
    <name type="scientific">Magallana gigas</name>
    <name type="common">Pacific oyster</name>
    <name type="synonym">Crassostrea gigas</name>
    <dbReference type="NCBI Taxonomy" id="29159"/>
    <lineage>
        <taxon>Eukaryota</taxon>
        <taxon>Metazoa</taxon>
        <taxon>Spiralia</taxon>
        <taxon>Lophotrochozoa</taxon>
        <taxon>Mollusca</taxon>
        <taxon>Bivalvia</taxon>
        <taxon>Autobranchia</taxon>
        <taxon>Pteriomorphia</taxon>
        <taxon>Ostreida</taxon>
        <taxon>Ostreoidea</taxon>
        <taxon>Ostreidae</taxon>
        <taxon>Magallana</taxon>
    </lineage>
</organism>
<evidence type="ECO:0000256" key="6">
    <source>
        <dbReference type="ARBA" id="ARBA00023054"/>
    </source>
</evidence>